<dbReference type="GO" id="GO:0016787">
    <property type="term" value="F:hydrolase activity"/>
    <property type="evidence" value="ECO:0007669"/>
    <property type="project" value="UniProtKB-KW"/>
</dbReference>
<dbReference type="InterPro" id="IPR036412">
    <property type="entry name" value="HAD-like_sf"/>
</dbReference>
<reference evidence="1" key="1">
    <citation type="journal article" date="2021" name="PeerJ">
        <title>Extensive microbial diversity within the chicken gut microbiome revealed by metagenomics and culture.</title>
        <authorList>
            <person name="Gilroy R."/>
            <person name="Ravi A."/>
            <person name="Getino M."/>
            <person name="Pursley I."/>
            <person name="Horton D.L."/>
            <person name="Alikhan N.F."/>
            <person name="Baker D."/>
            <person name="Gharbi K."/>
            <person name="Hall N."/>
            <person name="Watson M."/>
            <person name="Adriaenssens E.M."/>
            <person name="Foster-Nyarko E."/>
            <person name="Jarju S."/>
            <person name="Secka A."/>
            <person name="Antonio M."/>
            <person name="Oren A."/>
            <person name="Chaudhuri R.R."/>
            <person name="La Ragione R."/>
            <person name="Hildebrand F."/>
            <person name="Pallen M.J."/>
        </authorList>
    </citation>
    <scope>NUCLEOTIDE SEQUENCE</scope>
    <source>
        <strain evidence="1">ChiSjej1B19-5720</strain>
    </source>
</reference>
<dbReference type="EMBL" id="DWYZ01000114">
    <property type="protein sequence ID" value="HJB28340.1"/>
    <property type="molecule type" value="Genomic_DNA"/>
</dbReference>
<comment type="caution">
    <text evidence="1">The sequence shown here is derived from an EMBL/GenBank/DDBJ whole genome shotgun (WGS) entry which is preliminary data.</text>
</comment>
<organism evidence="1 2">
    <name type="scientific">Candidatus Blautia faecavium</name>
    <dbReference type="NCBI Taxonomy" id="2838487"/>
    <lineage>
        <taxon>Bacteria</taxon>
        <taxon>Bacillati</taxon>
        <taxon>Bacillota</taxon>
        <taxon>Clostridia</taxon>
        <taxon>Lachnospirales</taxon>
        <taxon>Lachnospiraceae</taxon>
        <taxon>Blautia</taxon>
    </lineage>
</organism>
<dbReference type="AlphaFoldDB" id="A0A9D2LSA2"/>
<dbReference type="InterPro" id="IPR006439">
    <property type="entry name" value="HAD-SF_hydro_IA"/>
</dbReference>
<proteinExistence type="predicted"/>
<name>A0A9D2LSA2_9FIRM</name>
<gene>
    <name evidence="1" type="ORF">IAA06_06055</name>
</gene>
<accession>A0A9D2LSA2</accession>
<sequence length="533" mass="61539">ARKQKYKVSHTFEVTLWEIWQVLERESGIPAEKGIQTELAWEKRACFANPYMLQVVRTLQSYGKKIILTSDMYLDKKQILNLLEICGYNGLKDCFVSCDYGVSKGNGMLYERILDTYGKNLRYVHVGDNLEADFQQAQEHSIKGIYYKNVNTLGNAYRSMDMSLLTGSIYRGLVNSHLHSGWKVYTREYEYGYVYGGLFVTGYCRFIHEYVKKNQIEKVLFLSRDGYLLRKAYLMLYPKEEENTAYVLWSRSAALKITAGKFRYEYFRRFLFHKAGQGFSIRQVLKEMDLFHLEEDLCRKKKVRLEEKLTYRNAVLVKEYLTDNWSEVLQAYQEQIHAGGIYFRSILSGCKSAAAVDIGWVGSGAVMLDHAVNSLWNLSCPVTGILAGTNSRHCFEADAGEGFLFQGKLVSYLYSQGKNRDIWKYHDPSKGHNLYWELLLGAPKGGLRGFHLKEDGSCRPEVKNISLDVRYIREIHKGALDFVRQILETEERLGMQIPISGRDAYSPMISALSRRNAKEMEVFQELLDDAFVN</sequence>
<keyword evidence="1" id="KW-0378">Hydrolase</keyword>
<reference evidence="1" key="2">
    <citation type="submission" date="2021-04" db="EMBL/GenBank/DDBJ databases">
        <authorList>
            <person name="Gilroy R."/>
        </authorList>
    </citation>
    <scope>NUCLEOTIDE SEQUENCE</scope>
    <source>
        <strain evidence="1">ChiSjej1B19-5720</strain>
    </source>
</reference>
<evidence type="ECO:0000313" key="1">
    <source>
        <dbReference type="EMBL" id="HJB28340.1"/>
    </source>
</evidence>
<evidence type="ECO:0000313" key="2">
    <source>
        <dbReference type="Proteomes" id="UP000823842"/>
    </source>
</evidence>
<dbReference type="InterPro" id="IPR023214">
    <property type="entry name" value="HAD_sf"/>
</dbReference>
<dbReference type="Gene3D" id="3.40.50.1000">
    <property type="entry name" value="HAD superfamily/HAD-like"/>
    <property type="match status" value="1"/>
</dbReference>
<dbReference type="SUPFAM" id="SSF56784">
    <property type="entry name" value="HAD-like"/>
    <property type="match status" value="1"/>
</dbReference>
<feature type="non-terminal residue" evidence="1">
    <location>
        <position position="1"/>
    </location>
</feature>
<dbReference type="Proteomes" id="UP000823842">
    <property type="component" value="Unassembled WGS sequence"/>
</dbReference>
<protein>
    <submittedName>
        <fullName evidence="1">HAD-IA family hydrolase</fullName>
    </submittedName>
</protein>
<dbReference type="NCBIfam" id="TIGR01549">
    <property type="entry name" value="HAD-SF-IA-v1"/>
    <property type="match status" value="1"/>
</dbReference>